<dbReference type="Proteomes" id="UP000183832">
    <property type="component" value="Unassembled WGS sequence"/>
</dbReference>
<evidence type="ECO:0000256" key="1">
    <source>
        <dbReference type="SAM" id="MobiDB-lite"/>
    </source>
</evidence>
<accession>A0A1J1HGA3</accession>
<name>A0A1J1HGA3_9DIPT</name>
<organism evidence="2 3">
    <name type="scientific">Clunio marinus</name>
    <dbReference type="NCBI Taxonomy" id="568069"/>
    <lineage>
        <taxon>Eukaryota</taxon>
        <taxon>Metazoa</taxon>
        <taxon>Ecdysozoa</taxon>
        <taxon>Arthropoda</taxon>
        <taxon>Hexapoda</taxon>
        <taxon>Insecta</taxon>
        <taxon>Pterygota</taxon>
        <taxon>Neoptera</taxon>
        <taxon>Endopterygota</taxon>
        <taxon>Diptera</taxon>
        <taxon>Nematocera</taxon>
        <taxon>Chironomoidea</taxon>
        <taxon>Chironomidae</taxon>
        <taxon>Clunio</taxon>
    </lineage>
</organism>
<gene>
    <name evidence="2" type="ORF">CLUMA_CG000882</name>
</gene>
<reference evidence="2 3" key="1">
    <citation type="submission" date="2015-04" db="EMBL/GenBank/DDBJ databases">
        <authorList>
            <person name="Syromyatnikov M.Y."/>
            <person name="Popov V.N."/>
        </authorList>
    </citation>
    <scope>NUCLEOTIDE SEQUENCE [LARGE SCALE GENOMIC DNA]</scope>
</reference>
<dbReference type="AlphaFoldDB" id="A0A1J1HGA3"/>
<protein>
    <submittedName>
        <fullName evidence="2">CLUMA_CG000882, isoform A</fullName>
    </submittedName>
</protein>
<proteinExistence type="predicted"/>
<feature type="region of interest" description="Disordered" evidence="1">
    <location>
        <begin position="1"/>
        <end position="20"/>
    </location>
</feature>
<evidence type="ECO:0000313" key="3">
    <source>
        <dbReference type="Proteomes" id="UP000183832"/>
    </source>
</evidence>
<dbReference type="OrthoDB" id="7634906at2759"/>
<sequence>MIETKIEQPREEKTCEQKRSYTDTLKSKERFLIVKPKDDEIDRTKTKEKIRLLTPKNLILLVLSNASTNGIRITTVSQDDKLESTLKNQLGPNFDIMSQEKKKPKLKIIFYDTMDEYPSEAELKDGLYSQNIDLFDANDELKLIKKNHGSKKNLKLAKRFNLKQIVDKPTRETKDTSTLIDWIFTSRTNSSCEVFDNINIADHNFIKFYFNKIEKSENSYKKIIIKDSSEYSGEKLKEKVKKSIWIPDEFNEEMNVKFNYNNNENATKDLSEYPEKVVSELILYKPIKISTSYKWYNKSLKLMKEDKIFAKNTYLNDKNETNWKKYLFRQQSCHYQNIQFDTVMHLELDDF</sequence>
<dbReference type="EMBL" id="CVRI01000003">
    <property type="protein sequence ID" value="CRK87061.1"/>
    <property type="molecule type" value="Genomic_DNA"/>
</dbReference>
<keyword evidence="3" id="KW-1185">Reference proteome</keyword>
<evidence type="ECO:0000313" key="2">
    <source>
        <dbReference type="EMBL" id="CRK87061.1"/>
    </source>
</evidence>